<feature type="domain" description="GST C-terminal" evidence="1">
    <location>
        <begin position="171"/>
        <end position="305"/>
    </location>
</feature>
<dbReference type="SFLD" id="SFLDG01206">
    <property type="entry name" value="Xi.1"/>
    <property type="match status" value="1"/>
</dbReference>
<dbReference type="InterPro" id="IPR016639">
    <property type="entry name" value="GST_Omega/GSH"/>
</dbReference>
<comment type="caution">
    <text evidence="2">The sequence shown here is derived from an EMBL/GenBank/DDBJ whole genome shotgun (WGS) entry which is preliminary data.</text>
</comment>
<dbReference type="Pfam" id="PF13410">
    <property type="entry name" value="GST_C_2"/>
    <property type="match status" value="1"/>
</dbReference>
<dbReference type="InterPro" id="IPR047047">
    <property type="entry name" value="GST_Omega-like_C"/>
</dbReference>
<dbReference type="RefSeq" id="WP_345251090.1">
    <property type="nucleotide sequence ID" value="NZ_BAABFO010000018.1"/>
</dbReference>
<name>A0ABP8HDK9_9BURK</name>
<dbReference type="SUPFAM" id="SSF47616">
    <property type="entry name" value="GST C-terminal domain-like"/>
    <property type="match status" value="1"/>
</dbReference>
<dbReference type="CDD" id="cd03190">
    <property type="entry name" value="GST_C_Omega_like"/>
    <property type="match status" value="1"/>
</dbReference>
<organism evidence="2 3">
    <name type="scientific">Pigmentiphaga soli</name>
    <dbReference type="NCBI Taxonomy" id="1007095"/>
    <lineage>
        <taxon>Bacteria</taxon>
        <taxon>Pseudomonadati</taxon>
        <taxon>Pseudomonadota</taxon>
        <taxon>Betaproteobacteria</taxon>
        <taxon>Burkholderiales</taxon>
        <taxon>Alcaligenaceae</taxon>
        <taxon>Pigmentiphaga</taxon>
    </lineage>
</organism>
<dbReference type="Proteomes" id="UP001501671">
    <property type="component" value="Unassembled WGS sequence"/>
</dbReference>
<evidence type="ECO:0000259" key="1">
    <source>
        <dbReference type="PROSITE" id="PS50405"/>
    </source>
</evidence>
<dbReference type="Pfam" id="PF13409">
    <property type="entry name" value="GST_N_2"/>
    <property type="match status" value="1"/>
</dbReference>
<reference evidence="3" key="1">
    <citation type="journal article" date="2019" name="Int. J. Syst. Evol. Microbiol.">
        <title>The Global Catalogue of Microorganisms (GCM) 10K type strain sequencing project: providing services to taxonomists for standard genome sequencing and annotation.</title>
        <authorList>
            <consortium name="The Broad Institute Genomics Platform"/>
            <consortium name="The Broad Institute Genome Sequencing Center for Infectious Disease"/>
            <person name="Wu L."/>
            <person name="Ma J."/>
        </authorList>
    </citation>
    <scope>NUCLEOTIDE SEQUENCE [LARGE SCALE GENOMIC DNA]</scope>
    <source>
        <strain evidence="3">JCM 17666</strain>
    </source>
</reference>
<dbReference type="InterPro" id="IPR036282">
    <property type="entry name" value="Glutathione-S-Trfase_C_sf"/>
</dbReference>
<sequence>MGFLQNGRWIGQTVGAASAGGEFERPPSVFRNWITADGSAGPTGEAGFRAEAGRYHLYVSLACPWAHRTLIFRRLKGLEAMIPVSVTHWHLGADGWSFEPGEGVVPDTINGKRLLREIYTLADPACSGKVTVPVLWDTRRRTIVSNESADIIRMFNSAFDALGARPGDYYPQALRGEIDGLNERIYATVNNGVYRAGFATSQAAYERAVGPLFETLDWLEARLAGRRYLCGERVTEADWRLFTTLLRFDAVYVGHFKCNLRRLVDYPALWGYARELYQWPGVRETVDFGHIKRHYYGSHRQINPSGIVPAGPLLDFGAPHGRSQAGRG</sequence>
<keyword evidence="3" id="KW-1185">Reference proteome</keyword>
<proteinExistence type="predicted"/>
<dbReference type="Gene3D" id="3.40.30.10">
    <property type="entry name" value="Glutaredoxin"/>
    <property type="match status" value="1"/>
</dbReference>
<dbReference type="PROSITE" id="PS50405">
    <property type="entry name" value="GST_CTER"/>
    <property type="match status" value="1"/>
</dbReference>
<dbReference type="SFLD" id="SFLDS00019">
    <property type="entry name" value="Glutathione_Transferase_(cytos"/>
    <property type="match status" value="1"/>
</dbReference>
<dbReference type="PIRSF" id="PIRSF015753">
    <property type="entry name" value="GST"/>
    <property type="match status" value="1"/>
</dbReference>
<dbReference type="InterPro" id="IPR010987">
    <property type="entry name" value="Glutathione-S-Trfase_C-like"/>
</dbReference>
<dbReference type="EMBL" id="BAABFO010000018">
    <property type="protein sequence ID" value="GAA4337899.1"/>
    <property type="molecule type" value="Genomic_DNA"/>
</dbReference>
<dbReference type="SFLD" id="SFLDG01148">
    <property type="entry name" value="Xi_(cytGST)"/>
    <property type="match status" value="1"/>
</dbReference>
<dbReference type="SUPFAM" id="SSF52833">
    <property type="entry name" value="Thioredoxin-like"/>
    <property type="match status" value="1"/>
</dbReference>
<dbReference type="PANTHER" id="PTHR32419">
    <property type="entry name" value="GLUTATHIONYL-HYDROQUINONE REDUCTASE"/>
    <property type="match status" value="1"/>
</dbReference>
<dbReference type="InterPro" id="IPR004045">
    <property type="entry name" value="Glutathione_S-Trfase_N"/>
</dbReference>
<protein>
    <submittedName>
        <fullName evidence="2">Glutathione S-transferase family protein</fullName>
    </submittedName>
</protein>
<dbReference type="Gene3D" id="1.20.1050.10">
    <property type="match status" value="1"/>
</dbReference>
<evidence type="ECO:0000313" key="3">
    <source>
        <dbReference type="Proteomes" id="UP001501671"/>
    </source>
</evidence>
<accession>A0ABP8HDK9</accession>
<gene>
    <name evidence="2" type="ORF">GCM10023144_34250</name>
</gene>
<dbReference type="InterPro" id="IPR036249">
    <property type="entry name" value="Thioredoxin-like_sf"/>
</dbReference>
<evidence type="ECO:0000313" key="2">
    <source>
        <dbReference type="EMBL" id="GAA4337899.1"/>
    </source>
</evidence>
<dbReference type="InterPro" id="IPR040079">
    <property type="entry name" value="Glutathione_S-Trfase"/>
</dbReference>
<dbReference type="PANTHER" id="PTHR32419:SF6">
    <property type="entry name" value="GLUTATHIONE S-TRANSFERASE OMEGA-LIKE 1-RELATED"/>
    <property type="match status" value="1"/>
</dbReference>